<name>A0A1F7FKW1_UNCRA</name>
<dbReference type="Pfam" id="PF04977">
    <property type="entry name" value="DivIC"/>
    <property type="match status" value="1"/>
</dbReference>
<dbReference type="AlphaFoldDB" id="A0A1F7FKW1"/>
<evidence type="ECO:0000256" key="8">
    <source>
        <dbReference type="SAM" id="Phobius"/>
    </source>
</evidence>
<dbReference type="Proteomes" id="UP000179243">
    <property type="component" value="Unassembled WGS sequence"/>
</dbReference>
<evidence type="ECO:0000256" key="1">
    <source>
        <dbReference type="ARBA" id="ARBA00022475"/>
    </source>
</evidence>
<keyword evidence="4 8" id="KW-1133">Transmembrane helix</keyword>
<dbReference type="InterPro" id="IPR023081">
    <property type="entry name" value="Cell_div_FtsB"/>
</dbReference>
<keyword evidence="6" id="KW-0131">Cell cycle</keyword>
<proteinExistence type="predicted"/>
<evidence type="ECO:0000256" key="6">
    <source>
        <dbReference type="ARBA" id="ARBA00023306"/>
    </source>
</evidence>
<accession>A0A1F7FKW1</accession>
<keyword evidence="3 8" id="KW-0812">Transmembrane</keyword>
<organism evidence="9 10">
    <name type="scientific">Candidatus Raymondbacteria bacterium RIFOXYD12_FULL_49_13</name>
    <dbReference type="NCBI Taxonomy" id="1817890"/>
    <lineage>
        <taxon>Bacteria</taxon>
        <taxon>Raymondiibacteriota</taxon>
    </lineage>
</organism>
<comment type="caution">
    <text evidence="9">The sequence shown here is derived from an EMBL/GenBank/DDBJ whole genome shotgun (WGS) entry which is preliminary data.</text>
</comment>
<evidence type="ECO:0008006" key="11">
    <source>
        <dbReference type="Google" id="ProtNLM"/>
    </source>
</evidence>
<evidence type="ECO:0000256" key="2">
    <source>
        <dbReference type="ARBA" id="ARBA00022618"/>
    </source>
</evidence>
<gene>
    <name evidence="9" type="ORF">A2519_04910</name>
</gene>
<dbReference type="GO" id="GO:0030428">
    <property type="term" value="C:cell septum"/>
    <property type="evidence" value="ECO:0007669"/>
    <property type="project" value="TreeGrafter"/>
</dbReference>
<keyword evidence="1" id="KW-1003">Cell membrane</keyword>
<dbReference type="GO" id="GO:0043093">
    <property type="term" value="P:FtsZ-dependent cytokinesis"/>
    <property type="evidence" value="ECO:0007669"/>
    <property type="project" value="TreeGrafter"/>
</dbReference>
<evidence type="ECO:0000256" key="4">
    <source>
        <dbReference type="ARBA" id="ARBA00022989"/>
    </source>
</evidence>
<dbReference type="PANTHER" id="PTHR37485">
    <property type="entry name" value="CELL DIVISION PROTEIN FTSB"/>
    <property type="match status" value="1"/>
</dbReference>
<keyword evidence="2" id="KW-0132">Cell division</keyword>
<evidence type="ECO:0000313" key="9">
    <source>
        <dbReference type="EMBL" id="OGK07082.1"/>
    </source>
</evidence>
<feature type="coiled-coil region" evidence="7">
    <location>
        <begin position="42"/>
        <end position="83"/>
    </location>
</feature>
<keyword evidence="5 8" id="KW-0472">Membrane</keyword>
<feature type="transmembrane region" description="Helical" evidence="8">
    <location>
        <begin position="16"/>
        <end position="39"/>
    </location>
</feature>
<reference evidence="9 10" key="1">
    <citation type="journal article" date="2016" name="Nat. Commun.">
        <title>Thousands of microbial genomes shed light on interconnected biogeochemical processes in an aquifer system.</title>
        <authorList>
            <person name="Anantharaman K."/>
            <person name="Brown C.T."/>
            <person name="Hug L.A."/>
            <person name="Sharon I."/>
            <person name="Castelle C.J."/>
            <person name="Probst A.J."/>
            <person name="Thomas B.C."/>
            <person name="Singh A."/>
            <person name="Wilkins M.J."/>
            <person name="Karaoz U."/>
            <person name="Brodie E.L."/>
            <person name="Williams K.H."/>
            <person name="Hubbard S.S."/>
            <person name="Banfield J.F."/>
        </authorList>
    </citation>
    <scope>NUCLEOTIDE SEQUENCE [LARGE SCALE GENOMIC DNA]</scope>
</reference>
<evidence type="ECO:0000256" key="3">
    <source>
        <dbReference type="ARBA" id="ARBA00022692"/>
    </source>
</evidence>
<keyword evidence="7" id="KW-0175">Coiled coil</keyword>
<protein>
    <recommendedName>
        <fullName evidence="11">Cell division protein FtsB</fullName>
    </recommendedName>
</protein>
<sequence length="109" mass="12510">MGLFSSIQNAPRAKQLAWIAIIFGLLLLFLFLFGGKYGFVNMYRLSDERTALERTLDSLAAEQESIKRDIKKLETDRSEIERIAREKYGMAKKGEKVYKFSAPADTVRK</sequence>
<dbReference type="EMBL" id="MFYX01000014">
    <property type="protein sequence ID" value="OGK07082.1"/>
    <property type="molecule type" value="Genomic_DNA"/>
</dbReference>
<evidence type="ECO:0000313" key="10">
    <source>
        <dbReference type="Proteomes" id="UP000179243"/>
    </source>
</evidence>
<dbReference type="PANTHER" id="PTHR37485:SF1">
    <property type="entry name" value="CELL DIVISION PROTEIN FTSB"/>
    <property type="match status" value="1"/>
</dbReference>
<evidence type="ECO:0000256" key="7">
    <source>
        <dbReference type="SAM" id="Coils"/>
    </source>
</evidence>
<evidence type="ECO:0000256" key="5">
    <source>
        <dbReference type="ARBA" id="ARBA00023136"/>
    </source>
</evidence>
<dbReference type="InterPro" id="IPR007060">
    <property type="entry name" value="FtsL/DivIC"/>
</dbReference>